<dbReference type="Pfam" id="PF21082">
    <property type="entry name" value="MS_channel_3rd"/>
    <property type="match status" value="1"/>
</dbReference>
<evidence type="ECO:0000256" key="9">
    <source>
        <dbReference type="SAM" id="SignalP"/>
    </source>
</evidence>
<dbReference type="InterPro" id="IPR006686">
    <property type="entry name" value="MscS_channel_CS"/>
</dbReference>
<feature type="domain" description="Mechanosensitive ion channel MscS C-terminal" evidence="12">
    <location>
        <begin position="669"/>
        <end position="752"/>
    </location>
</feature>
<sequence>MVRLTSLFGALALVLALALSAAAQPVRPPDYSQFDTVASNAEQMLQRGQATNDALTQLRDRLVSWRDELLTAQSINQTRVDSVRNQLNALGPPPGEDETEPEATAEQRETLNEQLETLLAPRRRAEAAYSRADSLIGEIDALLRARQAEQLMELGPSPLNPVLWVDAVGATAETGRSIAKESIAGWEQLGGDEFARRDLPIALVYFVISLFLLVRGRYRTEQLTDYLWRRISGQSRDVLWFVISLGQILLPYAGIQLLVAAIQRLSLVGQQGNALLGTLPEIVLTVFAARWLGSHVFPREPDADTPLNAPGTMQYQGRVLSAGLGVILGLNLLVTEIGDLSAFAAGEEAVLSLPLILVSGLVFQRLGQILLTDAAYRRSEEEDSISVRAQVTALLGRVVQVVGVFAPLMAAIGYINLAQYIIYPSMLSLALIGFLAVLSPLVRDTYALIRRASTEEADQALIPVLLNLALTLAAIPVFALIWGARKTDILEVWAQFRSGFSIGDTRVSPTDFLVFFVVFAIGLIMTRLLQGTMRSTVLPRTKMDAGGRNAIVSGLGYIGIFLAVVLAVTSAGIDLSSLAIVAGALSVGIGFGLQTIVSNFVSGIILLIERPISEGDWIEVGGRMGIVKDISVRSTRIETFDRTDVIVPNADFVSGTVTNWTRGNLVGRVTLKIGVAYNSDTRHVERILMEVCEAHPLVAIDPPPAAYFLNYGEHALEFTCYCMLRDVNYILVVQSELNHQIRERFREEGIEIPLPQRDVWLRNPETLQQPKVPDGAPEPDERPERPQPATRDAEAIDHAQGEDV</sequence>
<feature type="transmembrane region" description="Helical" evidence="8">
    <location>
        <begin position="199"/>
        <end position="218"/>
    </location>
</feature>
<accession>A0A1H9TAZ2</accession>
<dbReference type="GO" id="GO:0005886">
    <property type="term" value="C:plasma membrane"/>
    <property type="evidence" value="ECO:0007669"/>
    <property type="project" value="UniProtKB-SubCell"/>
</dbReference>
<dbReference type="OrthoDB" id="9799209at2"/>
<feature type="chain" id="PRO_5011692281" evidence="9">
    <location>
        <begin position="24"/>
        <end position="804"/>
    </location>
</feature>
<keyword evidence="9" id="KW-0732">Signal</keyword>
<dbReference type="Gene3D" id="3.30.70.100">
    <property type="match status" value="1"/>
</dbReference>
<dbReference type="Gene3D" id="2.30.30.60">
    <property type="match status" value="1"/>
</dbReference>
<evidence type="ECO:0000256" key="6">
    <source>
        <dbReference type="ARBA" id="ARBA00023136"/>
    </source>
</evidence>
<keyword evidence="14" id="KW-1185">Reference proteome</keyword>
<proteinExistence type="inferred from homology"/>
<evidence type="ECO:0000256" key="1">
    <source>
        <dbReference type="ARBA" id="ARBA00004651"/>
    </source>
</evidence>
<evidence type="ECO:0000256" key="4">
    <source>
        <dbReference type="ARBA" id="ARBA00022692"/>
    </source>
</evidence>
<dbReference type="InterPro" id="IPR023408">
    <property type="entry name" value="MscS_beta-dom_sf"/>
</dbReference>
<evidence type="ECO:0000256" key="3">
    <source>
        <dbReference type="ARBA" id="ARBA00022475"/>
    </source>
</evidence>
<feature type="transmembrane region" description="Helical" evidence="8">
    <location>
        <begin position="349"/>
        <end position="371"/>
    </location>
</feature>
<dbReference type="SUPFAM" id="SSF50182">
    <property type="entry name" value="Sm-like ribonucleoproteins"/>
    <property type="match status" value="1"/>
</dbReference>
<feature type="compositionally biased region" description="Basic and acidic residues" evidence="7">
    <location>
        <begin position="779"/>
        <end position="804"/>
    </location>
</feature>
<dbReference type="EMBL" id="FOGU01000004">
    <property type="protein sequence ID" value="SER94425.1"/>
    <property type="molecule type" value="Genomic_DNA"/>
</dbReference>
<dbReference type="InterPro" id="IPR011066">
    <property type="entry name" value="MscS_channel_C_sf"/>
</dbReference>
<dbReference type="RefSeq" id="WP_092691326.1">
    <property type="nucleotide sequence ID" value="NZ_FOGU01000004.1"/>
</dbReference>
<evidence type="ECO:0000313" key="14">
    <source>
        <dbReference type="Proteomes" id="UP000198885"/>
    </source>
</evidence>
<dbReference type="GO" id="GO:0008381">
    <property type="term" value="F:mechanosensitive monoatomic ion channel activity"/>
    <property type="evidence" value="ECO:0007669"/>
    <property type="project" value="UniProtKB-ARBA"/>
</dbReference>
<dbReference type="Pfam" id="PF00924">
    <property type="entry name" value="MS_channel_2nd"/>
    <property type="match status" value="1"/>
</dbReference>
<evidence type="ECO:0000259" key="12">
    <source>
        <dbReference type="Pfam" id="PF21082"/>
    </source>
</evidence>
<dbReference type="Proteomes" id="UP000198885">
    <property type="component" value="Unassembled WGS sequence"/>
</dbReference>
<evidence type="ECO:0000259" key="10">
    <source>
        <dbReference type="Pfam" id="PF00924"/>
    </source>
</evidence>
<keyword evidence="5 8" id="KW-1133">Transmembrane helix</keyword>
<dbReference type="InterPro" id="IPR052702">
    <property type="entry name" value="MscS-like_channel"/>
</dbReference>
<keyword evidence="4 8" id="KW-0812">Transmembrane</keyword>
<gene>
    <name evidence="13" type="ORF">SAMN04490244_10472</name>
</gene>
<dbReference type="PANTHER" id="PTHR30347">
    <property type="entry name" value="POTASSIUM CHANNEL RELATED"/>
    <property type="match status" value="1"/>
</dbReference>
<feature type="region of interest" description="Disordered" evidence="7">
    <location>
        <begin position="86"/>
        <end position="106"/>
    </location>
</feature>
<protein>
    <submittedName>
        <fullName evidence="13">Small-conductance mechanosensitive channel</fullName>
    </submittedName>
</protein>
<dbReference type="STRING" id="641238.SAMN04490244_10472"/>
<name>A0A1H9TAZ2_9RHOB</name>
<organism evidence="13 14">
    <name type="scientific">Tranquillimonas rosea</name>
    <dbReference type="NCBI Taxonomy" id="641238"/>
    <lineage>
        <taxon>Bacteria</taxon>
        <taxon>Pseudomonadati</taxon>
        <taxon>Pseudomonadota</taxon>
        <taxon>Alphaproteobacteria</taxon>
        <taxon>Rhodobacterales</taxon>
        <taxon>Roseobacteraceae</taxon>
        <taxon>Tranquillimonas</taxon>
    </lineage>
</organism>
<dbReference type="SUPFAM" id="SSF82861">
    <property type="entry name" value="Mechanosensitive channel protein MscS (YggB), transmembrane region"/>
    <property type="match status" value="1"/>
</dbReference>
<dbReference type="Pfam" id="PF12607">
    <property type="entry name" value="DUF3772"/>
    <property type="match status" value="1"/>
</dbReference>
<feature type="transmembrane region" description="Helical" evidence="8">
    <location>
        <begin position="391"/>
        <end position="415"/>
    </location>
</feature>
<feature type="transmembrane region" description="Helical" evidence="8">
    <location>
        <begin position="238"/>
        <end position="262"/>
    </location>
</feature>
<dbReference type="PROSITE" id="PS01246">
    <property type="entry name" value="UPF0003"/>
    <property type="match status" value="1"/>
</dbReference>
<feature type="region of interest" description="Disordered" evidence="7">
    <location>
        <begin position="761"/>
        <end position="804"/>
    </location>
</feature>
<reference evidence="13 14" key="1">
    <citation type="submission" date="2016-10" db="EMBL/GenBank/DDBJ databases">
        <authorList>
            <person name="de Groot N.N."/>
        </authorList>
    </citation>
    <scope>NUCLEOTIDE SEQUENCE [LARGE SCALE GENOMIC DNA]</scope>
    <source>
        <strain evidence="13 14">DSM 23042</strain>
    </source>
</reference>
<feature type="domain" description="Mechanosensitive ion channel MscS" evidence="10">
    <location>
        <begin position="595"/>
        <end position="662"/>
    </location>
</feature>
<dbReference type="AlphaFoldDB" id="A0A1H9TAZ2"/>
<dbReference type="InterPro" id="IPR022249">
    <property type="entry name" value="DUF3772"/>
</dbReference>
<feature type="transmembrane region" description="Helical" evidence="8">
    <location>
        <begin position="550"/>
        <end position="573"/>
    </location>
</feature>
<comment type="similarity">
    <text evidence="2">Belongs to the MscS (TC 1.A.23) family.</text>
</comment>
<feature type="transmembrane region" description="Helical" evidence="8">
    <location>
        <begin position="319"/>
        <end position="337"/>
    </location>
</feature>
<keyword evidence="3" id="KW-1003">Cell membrane</keyword>
<feature type="domain" description="DUF3772" evidence="11">
    <location>
        <begin position="122"/>
        <end position="180"/>
    </location>
</feature>
<feature type="transmembrane region" description="Helical" evidence="8">
    <location>
        <begin position="579"/>
        <end position="608"/>
    </location>
</feature>
<evidence type="ECO:0000256" key="7">
    <source>
        <dbReference type="SAM" id="MobiDB-lite"/>
    </source>
</evidence>
<comment type="subcellular location">
    <subcellularLocation>
        <location evidence="1">Cell membrane</location>
        <topology evidence="1">Multi-pass membrane protein</topology>
    </subcellularLocation>
</comment>
<evidence type="ECO:0000256" key="5">
    <source>
        <dbReference type="ARBA" id="ARBA00022989"/>
    </source>
</evidence>
<feature type="signal peptide" evidence="9">
    <location>
        <begin position="1"/>
        <end position="23"/>
    </location>
</feature>
<evidence type="ECO:0000259" key="11">
    <source>
        <dbReference type="Pfam" id="PF12607"/>
    </source>
</evidence>
<evidence type="ECO:0000256" key="2">
    <source>
        <dbReference type="ARBA" id="ARBA00008017"/>
    </source>
</evidence>
<feature type="transmembrane region" description="Helical" evidence="8">
    <location>
        <begin position="512"/>
        <end position="529"/>
    </location>
</feature>
<evidence type="ECO:0000256" key="8">
    <source>
        <dbReference type="SAM" id="Phobius"/>
    </source>
</evidence>
<dbReference type="SUPFAM" id="SSF82689">
    <property type="entry name" value="Mechanosensitive channel protein MscS (YggB), C-terminal domain"/>
    <property type="match status" value="1"/>
</dbReference>
<evidence type="ECO:0000313" key="13">
    <source>
        <dbReference type="EMBL" id="SER94425.1"/>
    </source>
</evidence>
<keyword evidence="6 8" id="KW-0472">Membrane</keyword>
<dbReference type="InterPro" id="IPR006685">
    <property type="entry name" value="MscS_channel_2nd"/>
</dbReference>
<dbReference type="InterPro" id="IPR011014">
    <property type="entry name" value="MscS_channel_TM-2"/>
</dbReference>
<dbReference type="Gene3D" id="1.10.287.1260">
    <property type="match status" value="1"/>
</dbReference>
<dbReference type="InterPro" id="IPR049278">
    <property type="entry name" value="MS_channel_C"/>
</dbReference>
<feature type="transmembrane region" description="Helical" evidence="8">
    <location>
        <begin position="460"/>
        <end position="484"/>
    </location>
</feature>
<dbReference type="InterPro" id="IPR010920">
    <property type="entry name" value="LSM_dom_sf"/>
</dbReference>
<dbReference type="PANTHER" id="PTHR30347:SF1">
    <property type="entry name" value="MECHANOSENSITIVE CHANNEL MSCK"/>
    <property type="match status" value="1"/>
</dbReference>
<feature type="transmembrane region" description="Helical" evidence="8">
    <location>
        <begin position="421"/>
        <end position="439"/>
    </location>
</feature>
<feature type="transmembrane region" description="Helical" evidence="8">
    <location>
        <begin position="274"/>
        <end position="292"/>
    </location>
</feature>